<gene>
    <name evidence="2" type="ORF">CVLEPA_LOCUS15172</name>
</gene>
<dbReference type="InterPro" id="IPR052000">
    <property type="entry name" value="ETFRF1"/>
</dbReference>
<keyword evidence="3" id="KW-1185">Reference proteome</keyword>
<proteinExistence type="inferred from homology"/>
<protein>
    <recommendedName>
        <fullName evidence="4">LYR motif-containing protein 5</fullName>
    </recommendedName>
</protein>
<dbReference type="EMBL" id="CAWYQH010000097">
    <property type="protein sequence ID" value="CAK8684178.1"/>
    <property type="molecule type" value="Genomic_DNA"/>
</dbReference>
<organism evidence="2 3">
    <name type="scientific">Clavelina lepadiformis</name>
    <name type="common">Light-bulb sea squirt</name>
    <name type="synonym">Ascidia lepadiformis</name>
    <dbReference type="NCBI Taxonomy" id="159417"/>
    <lineage>
        <taxon>Eukaryota</taxon>
        <taxon>Metazoa</taxon>
        <taxon>Chordata</taxon>
        <taxon>Tunicata</taxon>
        <taxon>Ascidiacea</taxon>
        <taxon>Aplousobranchia</taxon>
        <taxon>Clavelinidae</taxon>
        <taxon>Clavelina</taxon>
    </lineage>
</organism>
<reference evidence="2 3" key="1">
    <citation type="submission" date="2024-02" db="EMBL/GenBank/DDBJ databases">
        <authorList>
            <person name="Daric V."/>
            <person name="Darras S."/>
        </authorList>
    </citation>
    <scope>NUCLEOTIDE SEQUENCE [LARGE SCALE GENOMIC DNA]</scope>
</reference>
<accession>A0ABP0FY03</accession>
<dbReference type="Proteomes" id="UP001642483">
    <property type="component" value="Unassembled WGS sequence"/>
</dbReference>
<dbReference type="InterPro" id="IPR045296">
    <property type="entry name" value="Complex1_LYR_ETFRF1_LYRM5"/>
</dbReference>
<evidence type="ECO:0008006" key="4">
    <source>
        <dbReference type="Google" id="ProtNLM"/>
    </source>
</evidence>
<evidence type="ECO:0000256" key="1">
    <source>
        <dbReference type="ARBA" id="ARBA00009508"/>
    </source>
</evidence>
<dbReference type="PANTHER" id="PTHR21024:SF0">
    <property type="entry name" value="ELECTRON TRANSFER FLAVOPROTEIN REGULATORY FACTOR 1"/>
    <property type="match status" value="1"/>
</dbReference>
<comment type="similarity">
    <text evidence="1">Belongs to the complex I LYR family.</text>
</comment>
<sequence>MELRRSVKQLYKTLIFMGREYPKGGKYFRDRCHAVFVKNKDIDDPDKIKQMIAQGEYVVKELEALYRLKKYRTLRKRYYDTETFEETIIKNIRKFDAE</sequence>
<dbReference type="PANTHER" id="PTHR21024">
    <property type="entry name" value="GROWTH HORMONE-INDUCIBLE SOLUBLE PROTEIN-RELATED"/>
    <property type="match status" value="1"/>
</dbReference>
<evidence type="ECO:0000313" key="3">
    <source>
        <dbReference type="Proteomes" id="UP001642483"/>
    </source>
</evidence>
<dbReference type="CDD" id="cd20265">
    <property type="entry name" value="Complex1_LYR_ETFRF1_LYRM5"/>
    <property type="match status" value="1"/>
</dbReference>
<comment type="caution">
    <text evidence="2">The sequence shown here is derived from an EMBL/GenBank/DDBJ whole genome shotgun (WGS) entry which is preliminary data.</text>
</comment>
<evidence type="ECO:0000313" key="2">
    <source>
        <dbReference type="EMBL" id="CAK8684178.1"/>
    </source>
</evidence>
<name>A0ABP0FY03_CLALP</name>
<dbReference type="Pfam" id="PF13233">
    <property type="entry name" value="Complex1_LYR_2"/>
    <property type="match status" value="1"/>
</dbReference>